<accession>A0AA39INL0</accession>
<gene>
    <name evidence="2" type="ORF">QR680_009641</name>
</gene>
<feature type="region of interest" description="Disordered" evidence="1">
    <location>
        <begin position="14"/>
        <end position="39"/>
    </location>
</feature>
<protein>
    <submittedName>
        <fullName evidence="2">Uncharacterized protein</fullName>
    </submittedName>
</protein>
<evidence type="ECO:0000256" key="1">
    <source>
        <dbReference type="SAM" id="MobiDB-lite"/>
    </source>
</evidence>
<organism evidence="2 3">
    <name type="scientific">Steinernema hermaphroditum</name>
    <dbReference type="NCBI Taxonomy" id="289476"/>
    <lineage>
        <taxon>Eukaryota</taxon>
        <taxon>Metazoa</taxon>
        <taxon>Ecdysozoa</taxon>
        <taxon>Nematoda</taxon>
        <taxon>Chromadorea</taxon>
        <taxon>Rhabditida</taxon>
        <taxon>Tylenchina</taxon>
        <taxon>Panagrolaimomorpha</taxon>
        <taxon>Strongyloidoidea</taxon>
        <taxon>Steinernematidae</taxon>
        <taxon>Steinernema</taxon>
    </lineage>
</organism>
<evidence type="ECO:0000313" key="3">
    <source>
        <dbReference type="Proteomes" id="UP001175271"/>
    </source>
</evidence>
<comment type="caution">
    <text evidence="2">The sequence shown here is derived from an EMBL/GenBank/DDBJ whole genome shotgun (WGS) entry which is preliminary data.</text>
</comment>
<dbReference type="AlphaFoldDB" id="A0AA39INL0"/>
<reference evidence="2" key="1">
    <citation type="submission" date="2023-06" db="EMBL/GenBank/DDBJ databases">
        <title>Genomic analysis of the entomopathogenic nematode Steinernema hermaphroditum.</title>
        <authorList>
            <person name="Schwarz E.M."/>
            <person name="Heppert J.K."/>
            <person name="Baniya A."/>
            <person name="Schwartz H.T."/>
            <person name="Tan C.-H."/>
            <person name="Antoshechkin I."/>
            <person name="Sternberg P.W."/>
            <person name="Goodrich-Blair H."/>
            <person name="Dillman A.R."/>
        </authorList>
    </citation>
    <scope>NUCLEOTIDE SEQUENCE</scope>
    <source>
        <strain evidence="2">PS9179</strain>
        <tissue evidence="2">Whole animal</tissue>
    </source>
</reference>
<name>A0AA39INL0_9BILA</name>
<dbReference type="EMBL" id="JAUCMV010000001">
    <property type="protein sequence ID" value="KAK0426313.1"/>
    <property type="molecule type" value="Genomic_DNA"/>
</dbReference>
<proteinExistence type="predicted"/>
<evidence type="ECO:0000313" key="2">
    <source>
        <dbReference type="EMBL" id="KAK0426313.1"/>
    </source>
</evidence>
<dbReference type="Proteomes" id="UP001175271">
    <property type="component" value="Unassembled WGS sequence"/>
</dbReference>
<keyword evidence="3" id="KW-1185">Reference proteome</keyword>
<sequence length="78" mass="8981">MLKIKLHTRYYKKTEAREAQHPSAAAAQKRASGDSARRIRHSSRVVSLEKCQSLWFLFAAFGSAPCRRPCDCSHRRYT</sequence>